<keyword evidence="2" id="KW-1185">Reference proteome</keyword>
<gene>
    <name evidence="1" type="ORF">POPTR_013G042750v4</name>
</gene>
<name>A0ACC0S146_POPTR</name>
<organism evidence="1 2">
    <name type="scientific">Populus trichocarpa</name>
    <name type="common">Western balsam poplar</name>
    <name type="synonym">Populus balsamifera subsp. trichocarpa</name>
    <dbReference type="NCBI Taxonomy" id="3694"/>
    <lineage>
        <taxon>Eukaryota</taxon>
        <taxon>Viridiplantae</taxon>
        <taxon>Streptophyta</taxon>
        <taxon>Embryophyta</taxon>
        <taxon>Tracheophyta</taxon>
        <taxon>Spermatophyta</taxon>
        <taxon>Magnoliopsida</taxon>
        <taxon>eudicotyledons</taxon>
        <taxon>Gunneridae</taxon>
        <taxon>Pentapetalae</taxon>
        <taxon>rosids</taxon>
        <taxon>fabids</taxon>
        <taxon>Malpighiales</taxon>
        <taxon>Salicaceae</taxon>
        <taxon>Saliceae</taxon>
        <taxon>Populus</taxon>
    </lineage>
</organism>
<protein>
    <submittedName>
        <fullName evidence="1">Uncharacterized protein</fullName>
    </submittedName>
</protein>
<reference evidence="1 2" key="1">
    <citation type="journal article" date="2006" name="Science">
        <title>The genome of black cottonwood, Populus trichocarpa (Torr. &amp; Gray).</title>
        <authorList>
            <person name="Tuskan G.A."/>
            <person name="Difazio S."/>
            <person name="Jansson S."/>
            <person name="Bohlmann J."/>
            <person name="Grigoriev I."/>
            <person name="Hellsten U."/>
            <person name="Putnam N."/>
            <person name="Ralph S."/>
            <person name="Rombauts S."/>
            <person name="Salamov A."/>
            <person name="Schein J."/>
            <person name="Sterck L."/>
            <person name="Aerts A."/>
            <person name="Bhalerao R.R."/>
            <person name="Bhalerao R.P."/>
            <person name="Blaudez D."/>
            <person name="Boerjan W."/>
            <person name="Brun A."/>
            <person name="Brunner A."/>
            <person name="Busov V."/>
            <person name="Campbell M."/>
            <person name="Carlson J."/>
            <person name="Chalot M."/>
            <person name="Chapman J."/>
            <person name="Chen G.L."/>
            <person name="Cooper D."/>
            <person name="Coutinho P.M."/>
            <person name="Couturier J."/>
            <person name="Covert S."/>
            <person name="Cronk Q."/>
            <person name="Cunningham R."/>
            <person name="Davis J."/>
            <person name="Degroeve S."/>
            <person name="Dejardin A."/>
            <person name="Depamphilis C."/>
            <person name="Detter J."/>
            <person name="Dirks B."/>
            <person name="Dubchak I."/>
            <person name="Duplessis S."/>
            <person name="Ehlting J."/>
            <person name="Ellis B."/>
            <person name="Gendler K."/>
            <person name="Goodstein D."/>
            <person name="Gribskov M."/>
            <person name="Grimwood J."/>
            <person name="Groover A."/>
            <person name="Gunter L."/>
            <person name="Hamberger B."/>
            <person name="Heinze B."/>
            <person name="Helariutta Y."/>
            <person name="Henrissat B."/>
            <person name="Holligan D."/>
            <person name="Holt R."/>
            <person name="Huang W."/>
            <person name="Islam-Faridi N."/>
            <person name="Jones S."/>
            <person name="Jones-Rhoades M."/>
            <person name="Jorgensen R."/>
            <person name="Joshi C."/>
            <person name="Kangasjarvi J."/>
            <person name="Karlsson J."/>
            <person name="Kelleher C."/>
            <person name="Kirkpatrick R."/>
            <person name="Kirst M."/>
            <person name="Kohler A."/>
            <person name="Kalluri U."/>
            <person name="Larimer F."/>
            <person name="Leebens-Mack J."/>
            <person name="Leple J.C."/>
            <person name="Locascio P."/>
            <person name="Lou Y."/>
            <person name="Lucas S."/>
            <person name="Martin F."/>
            <person name="Montanini B."/>
            <person name="Napoli C."/>
            <person name="Nelson D.R."/>
            <person name="Nelson C."/>
            <person name="Nieminen K."/>
            <person name="Nilsson O."/>
            <person name="Pereda V."/>
            <person name="Peter G."/>
            <person name="Philippe R."/>
            <person name="Pilate G."/>
            <person name="Poliakov A."/>
            <person name="Razumovskaya J."/>
            <person name="Richardson P."/>
            <person name="Rinaldi C."/>
            <person name="Ritland K."/>
            <person name="Rouze P."/>
            <person name="Ryaboy D."/>
            <person name="Schmutz J."/>
            <person name="Schrader J."/>
            <person name="Segerman B."/>
            <person name="Shin H."/>
            <person name="Siddiqui A."/>
            <person name="Sterky F."/>
            <person name="Terry A."/>
            <person name="Tsai C.J."/>
            <person name="Uberbacher E."/>
            <person name="Unneberg P."/>
            <person name="Vahala J."/>
            <person name="Wall K."/>
            <person name="Wessler S."/>
            <person name="Yang G."/>
            <person name="Yin T."/>
            <person name="Douglas C."/>
            <person name="Marra M."/>
            <person name="Sandberg G."/>
            <person name="Van de Peer Y."/>
            <person name="Rokhsar D."/>
        </authorList>
    </citation>
    <scope>NUCLEOTIDE SEQUENCE [LARGE SCALE GENOMIC DNA]</scope>
    <source>
        <strain evidence="2">cv. Nisqually</strain>
    </source>
</reference>
<sequence length="83" mass="9032">MPEEGSLLLPTPALKIVQTKSKFLGTSSTTLTMNCEFQTRDLAFQYRIEICVFGVHGQTISKGDNCTVACVISESHASSGCRF</sequence>
<proteinExistence type="predicted"/>
<dbReference type="EMBL" id="CM009302">
    <property type="protein sequence ID" value="KAI9383184.1"/>
    <property type="molecule type" value="Genomic_DNA"/>
</dbReference>
<comment type="caution">
    <text evidence="1">The sequence shown here is derived from an EMBL/GenBank/DDBJ whole genome shotgun (WGS) entry which is preliminary data.</text>
</comment>
<evidence type="ECO:0000313" key="2">
    <source>
        <dbReference type="Proteomes" id="UP000006729"/>
    </source>
</evidence>
<accession>A0ACC0S146</accession>
<evidence type="ECO:0000313" key="1">
    <source>
        <dbReference type="EMBL" id="KAI9383184.1"/>
    </source>
</evidence>
<dbReference type="Proteomes" id="UP000006729">
    <property type="component" value="Chromosome 13"/>
</dbReference>